<evidence type="ECO:0000313" key="2">
    <source>
        <dbReference type="EMBL" id="CAD6253036.1"/>
    </source>
</evidence>
<accession>A0A811PYA2</accession>
<name>A0A811PYA2_9POAL</name>
<gene>
    <name evidence="2" type="ORF">NCGR_LOCUS36679</name>
</gene>
<organism evidence="2 3">
    <name type="scientific">Miscanthus lutarioriparius</name>
    <dbReference type="NCBI Taxonomy" id="422564"/>
    <lineage>
        <taxon>Eukaryota</taxon>
        <taxon>Viridiplantae</taxon>
        <taxon>Streptophyta</taxon>
        <taxon>Embryophyta</taxon>
        <taxon>Tracheophyta</taxon>
        <taxon>Spermatophyta</taxon>
        <taxon>Magnoliopsida</taxon>
        <taxon>Liliopsida</taxon>
        <taxon>Poales</taxon>
        <taxon>Poaceae</taxon>
        <taxon>PACMAD clade</taxon>
        <taxon>Panicoideae</taxon>
        <taxon>Andropogonodae</taxon>
        <taxon>Andropogoneae</taxon>
        <taxon>Saccharinae</taxon>
        <taxon>Miscanthus</taxon>
    </lineage>
</organism>
<protein>
    <submittedName>
        <fullName evidence="2">Uncharacterized protein</fullName>
    </submittedName>
</protein>
<dbReference type="EMBL" id="CAJGYO010000009">
    <property type="protein sequence ID" value="CAD6253036.1"/>
    <property type="molecule type" value="Genomic_DNA"/>
</dbReference>
<keyword evidence="3" id="KW-1185">Reference proteome</keyword>
<dbReference type="Proteomes" id="UP000604825">
    <property type="component" value="Unassembled WGS sequence"/>
</dbReference>
<evidence type="ECO:0000256" key="1">
    <source>
        <dbReference type="SAM" id="MobiDB-lite"/>
    </source>
</evidence>
<sequence length="118" mass="11588">MLARAPPRPCSTGGEVAGYEQSAWWPGGGVGLAQGAARCPGRPRAAAGVRMVAARPGPRTTTVVAAAAGERRTAAGSEPASAEAANGSSSAVAGTVVAGNGNPDYGIVYSAHSLQQED</sequence>
<evidence type="ECO:0000313" key="3">
    <source>
        <dbReference type="Proteomes" id="UP000604825"/>
    </source>
</evidence>
<comment type="caution">
    <text evidence="2">The sequence shown here is derived from an EMBL/GenBank/DDBJ whole genome shotgun (WGS) entry which is preliminary data.</text>
</comment>
<dbReference type="AlphaFoldDB" id="A0A811PYA2"/>
<proteinExistence type="predicted"/>
<reference evidence="2" key="1">
    <citation type="submission" date="2020-10" db="EMBL/GenBank/DDBJ databases">
        <authorList>
            <person name="Han B."/>
            <person name="Lu T."/>
            <person name="Zhao Q."/>
            <person name="Huang X."/>
            <person name="Zhao Y."/>
        </authorList>
    </citation>
    <scope>NUCLEOTIDE SEQUENCE</scope>
</reference>
<feature type="region of interest" description="Disordered" evidence="1">
    <location>
        <begin position="70"/>
        <end position="90"/>
    </location>
</feature>